<dbReference type="OrthoDB" id="9784036at2"/>
<evidence type="ECO:0000313" key="4">
    <source>
        <dbReference type="Proteomes" id="UP000094067"/>
    </source>
</evidence>
<evidence type="ECO:0000313" key="1">
    <source>
        <dbReference type="EMBL" id="ODM05018.1"/>
    </source>
</evidence>
<reference evidence="2 5" key="3">
    <citation type="submission" date="2016-08" db="EMBL/GenBank/DDBJ databases">
        <authorList>
            <person name="Seilhamer J.J."/>
        </authorList>
    </citation>
    <scope>NUCLEOTIDE SEQUENCE [LARGE SCALE GENOMIC DNA]</scope>
    <source>
        <strain evidence="2 5">NML150140-1</strain>
    </source>
</reference>
<dbReference type="InterPro" id="IPR050583">
    <property type="entry name" value="Mycobacterial_A85_antigen"/>
</dbReference>
<reference evidence="3 6" key="2">
    <citation type="submission" date="2016-08" db="EMBL/GenBank/DDBJ databases">
        <title>Characterization of Isolates of Eisenbergiella tayi Derived from Blood Cultures, Using Whole Genome Sequencing.</title>
        <authorList>
            <person name="Bernier A.-M."/>
            <person name="Burdz T."/>
            <person name="Wiebe D."/>
            <person name="Bernard K."/>
        </authorList>
    </citation>
    <scope>NUCLEOTIDE SEQUENCE [LARGE SCALE GENOMIC DNA]</scope>
    <source>
        <strain evidence="3 6">NML120146</strain>
    </source>
</reference>
<name>A0A1E3A8I6_9FIRM</name>
<organism evidence="1 4">
    <name type="scientific">Eisenbergiella tayi</name>
    <dbReference type="NCBI Taxonomy" id="1432052"/>
    <lineage>
        <taxon>Bacteria</taxon>
        <taxon>Bacillati</taxon>
        <taxon>Bacillota</taxon>
        <taxon>Clostridia</taxon>
        <taxon>Lachnospirales</taxon>
        <taxon>Lachnospiraceae</taxon>
        <taxon>Eisenbergiella</taxon>
    </lineage>
</organism>
<dbReference type="EMBL" id="MCGH01000002">
    <property type="protein sequence ID" value="ODM05018.1"/>
    <property type="molecule type" value="Genomic_DNA"/>
</dbReference>
<evidence type="ECO:0000313" key="2">
    <source>
        <dbReference type="EMBL" id="ODR46683.1"/>
    </source>
</evidence>
<keyword evidence="6" id="KW-1185">Reference proteome</keyword>
<dbReference type="Proteomes" id="UP000094067">
    <property type="component" value="Unassembled WGS sequence"/>
</dbReference>
<sequence length="262" mass="29759">MKINEVTFESVCMAGKVTFTLMIPGEKKDSYPVLWIGGPGHHKEWFEHTHIAEYADKYGIAVVEADSSESWGGRDIEEGHYLFESYFTKELRDYVMKLIPMSENVKEHYVTGWSRAGYLALRIGLAHPDLYGTVLCNSGGNVDAYGLYKDIGSMFPGLLERMFDGISTAGEFESSPFHMENIVENMVKRNAVFPRLIFHCGIDDPLARIPNVRLSEKMKVWGVPHTLCMVEGSHTWECIDISIKNALEHVMDEKKEKRDGKE</sequence>
<dbReference type="AlphaFoldDB" id="A0A1E3A8I6"/>
<dbReference type="SUPFAM" id="SSF53474">
    <property type="entry name" value="alpha/beta-Hydrolases"/>
    <property type="match status" value="1"/>
</dbReference>
<evidence type="ECO:0000313" key="5">
    <source>
        <dbReference type="Proteomes" id="UP000094271"/>
    </source>
</evidence>
<comment type="caution">
    <text evidence="1">The sequence shown here is derived from an EMBL/GenBank/DDBJ whole genome shotgun (WGS) entry which is preliminary data.</text>
</comment>
<dbReference type="InterPro" id="IPR000801">
    <property type="entry name" value="Esterase-like"/>
</dbReference>
<dbReference type="GO" id="GO:0016747">
    <property type="term" value="F:acyltransferase activity, transferring groups other than amino-acyl groups"/>
    <property type="evidence" value="ECO:0007669"/>
    <property type="project" value="TreeGrafter"/>
</dbReference>
<dbReference type="EMBL" id="MEHD01000022">
    <property type="protein sequence ID" value="ODR56889.1"/>
    <property type="molecule type" value="Genomic_DNA"/>
</dbReference>
<dbReference type="RefSeq" id="WP_069151424.1">
    <property type="nucleotide sequence ID" value="NZ_DBFYTW010000041.1"/>
</dbReference>
<dbReference type="Proteomes" id="UP000094869">
    <property type="component" value="Unassembled WGS sequence"/>
</dbReference>
<evidence type="ECO:0000313" key="6">
    <source>
        <dbReference type="Proteomes" id="UP000094869"/>
    </source>
</evidence>
<protein>
    <submittedName>
        <fullName evidence="1">Putative esterase</fullName>
    </submittedName>
</protein>
<dbReference type="Pfam" id="PF00756">
    <property type="entry name" value="Esterase"/>
    <property type="match status" value="1"/>
</dbReference>
<dbReference type="Proteomes" id="UP000094271">
    <property type="component" value="Unassembled WGS sequence"/>
</dbReference>
<proteinExistence type="predicted"/>
<dbReference type="EMBL" id="MEHA01000023">
    <property type="protein sequence ID" value="ODR46683.1"/>
    <property type="molecule type" value="Genomic_DNA"/>
</dbReference>
<evidence type="ECO:0000313" key="3">
    <source>
        <dbReference type="EMBL" id="ODR56889.1"/>
    </source>
</evidence>
<dbReference type="PANTHER" id="PTHR48098">
    <property type="entry name" value="ENTEROCHELIN ESTERASE-RELATED"/>
    <property type="match status" value="1"/>
</dbReference>
<dbReference type="InterPro" id="IPR029058">
    <property type="entry name" value="AB_hydrolase_fold"/>
</dbReference>
<gene>
    <name evidence="2" type="ORF">BEI59_24655</name>
    <name evidence="1" type="ORF">BEI61_00901</name>
    <name evidence="3" type="ORF">BEI63_11945</name>
</gene>
<dbReference type="Gene3D" id="3.40.50.1820">
    <property type="entry name" value="alpha/beta hydrolase"/>
    <property type="match status" value="1"/>
</dbReference>
<dbReference type="PANTHER" id="PTHR48098:SF1">
    <property type="entry name" value="DIACYLGLYCEROL ACYLTRANSFERASE_MYCOLYLTRANSFERASE AG85A"/>
    <property type="match status" value="1"/>
</dbReference>
<accession>A0A1E3A8I6</accession>
<reference evidence="1 4" key="1">
    <citation type="submission" date="2016-07" db="EMBL/GenBank/DDBJ databases">
        <title>Characterization of isolates of Eisenbergiella tayi derived from blood cultures, using whole genome sequencing.</title>
        <authorList>
            <person name="Burdz T."/>
            <person name="Wiebe D."/>
            <person name="Huynh C."/>
            <person name="Bernard K."/>
        </authorList>
    </citation>
    <scope>NUCLEOTIDE SEQUENCE [LARGE SCALE GENOMIC DNA]</scope>
    <source>
        <strain evidence="1 4">NML 110608</strain>
    </source>
</reference>